<dbReference type="InterPro" id="IPR001647">
    <property type="entry name" value="HTH_TetR"/>
</dbReference>
<feature type="domain" description="HTH tetR-type" evidence="3">
    <location>
        <begin position="22"/>
        <end position="82"/>
    </location>
</feature>
<dbReference type="Pfam" id="PF00440">
    <property type="entry name" value="TetR_N"/>
    <property type="match status" value="1"/>
</dbReference>
<dbReference type="PROSITE" id="PS50977">
    <property type="entry name" value="HTH_TETR_2"/>
    <property type="match status" value="1"/>
</dbReference>
<evidence type="ECO:0000313" key="4">
    <source>
        <dbReference type="EMBL" id="SMX23422.1"/>
    </source>
</evidence>
<evidence type="ECO:0000313" key="5">
    <source>
        <dbReference type="Proteomes" id="UP000201838"/>
    </source>
</evidence>
<accession>A0A238IZJ4</accession>
<keyword evidence="5" id="KW-1185">Reference proteome</keyword>
<sequence length="224" mass="25570">MTQPIPLHRDDPSKAPLVGNIKVTRQDWLNVAKDILISDGIEQVKILPMSDRLGVSRSSFYWYFKSRQDLLDALLDHWQQTNTAALVAKAGTPAQSVTQAVTFVFHCVVNPQIFSIPFDFAVRDWARRSATVRAVLHASEDARIAAIQAMFQRHGYPEIEALTRARILYYMQNGYNDADLQEPLEHRMKMVPHYLYGFTGRHAPQHEIDDFRAYCQAIQTGDTP</sequence>
<evidence type="ECO:0000256" key="1">
    <source>
        <dbReference type="ARBA" id="ARBA00023125"/>
    </source>
</evidence>
<evidence type="ECO:0000256" key="2">
    <source>
        <dbReference type="PROSITE-ProRule" id="PRU00335"/>
    </source>
</evidence>
<dbReference type="Gene3D" id="1.10.357.10">
    <property type="entry name" value="Tetracycline Repressor, domain 2"/>
    <property type="match status" value="1"/>
</dbReference>
<protein>
    <submittedName>
        <fullName evidence="4">Bacterial regulatory proteins, tetR family</fullName>
    </submittedName>
</protein>
<dbReference type="AlphaFoldDB" id="A0A238IZJ4"/>
<gene>
    <name evidence="4" type="ORF">BOA8489_01529</name>
</gene>
<feature type="DNA-binding region" description="H-T-H motif" evidence="2">
    <location>
        <begin position="45"/>
        <end position="64"/>
    </location>
</feature>
<dbReference type="PRINTS" id="PR00455">
    <property type="entry name" value="HTHTETR"/>
</dbReference>
<dbReference type="Proteomes" id="UP000201838">
    <property type="component" value="Unassembled WGS sequence"/>
</dbReference>
<name>A0A238IZJ4_9RHOB</name>
<dbReference type="OrthoDB" id="3218408at2"/>
<dbReference type="InterPro" id="IPR009057">
    <property type="entry name" value="Homeodomain-like_sf"/>
</dbReference>
<organism evidence="4 5">
    <name type="scientific">Boseongicola aestuarii</name>
    <dbReference type="NCBI Taxonomy" id="1470561"/>
    <lineage>
        <taxon>Bacteria</taxon>
        <taxon>Pseudomonadati</taxon>
        <taxon>Pseudomonadota</taxon>
        <taxon>Alphaproteobacteria</taxon>
        <taxon>Rhodobacterales</taxon>
        <taxon>Paracoccaceae</taxon>
        <taxon>Boseongicola</taxon>
    </lineage>
</organism>
<proteinExistence type="predicted"/>
<keyword evidence="1 2" id="KW-0238">DNA-binding</keyword>
<dbReference type="GO" id="GO:0003677">
    <property type="term" value="F:DNA binding"/>
    <property type="evidence" value="ECO:0007669"/>
    <property type="project" value="UniProtKB-UniRule"/>
</dbReference>
<reference evidence="4 5" key="1">
    <citation type="submission" date="2017-05" db="EMBL/GenBank/DDBJ databases">
        <authorList>
            <person name="Song R."/>
            <person name="Chenine A.L."/>
            <person name="Ruprecht R.M."/>
        </authorList>
    </citation>
    <scope>NUCLEOTIDE SEQUENCE [LARGE SCALE GENOMIC DNA]</scope>
    <source>
        <strain evidence="4 5">CECT 8489</strain>
    </source>
</reference>
<dbReference type="SUPFAM" id="SSF46689">
    <property type="entry name" value="Homeodomain-like"/>
    <property type="match status" value="1"/>
</dbReference>
<evidence type="ECO:0000259" key="3">
    <source>
        <dbReference type="PROSITE" id="PS50977"/>
    </source>
</evidence>
<dbReference type="EMBL" id="FXXQ01000004">
    <property type="protein sequence ID" value="SMX23422.1"/>
    <property type="molecule type" value="Genomic_DNA"/>
</dbReference>
<dbReference type="RefSeq" id="WP_093973409.1">
    <property type="nucleotide sequence ID" value="NZ_FXXQ01000004.1"/>
</dbReference>